<dbReference type="STRING" id="1423959.SAMN05444407_105205"/>
<evidence type="ECO:0000259" key="1">
    <source>
        <dbReference type="Pfam" id="PF13910"/>
    </source>
</evidence>
<name>A0A1M7CG37_9FLAO</name>
<accession>A0A1M7CG37</accession>
<dbReference type="Pfam" id="PF13910">
    <property type="entry name" value="DUF4209"/>
    <property type="match status" value="1"/>
</dbReference>
<dbReference type="AlphaFoldDB" id="A0A1M7CG37"/>
<reference evidence="2 3" key="1">
    <citation type="submission" date="2016-11" db="EMBL/GenBank/DDBJ databases">
        <authorList>
            <person name="Jaros S."/>
            <person name="Januszkiewicz K."/>
            <person name="Wedrychowicz H."/>
        </authorList>
    </citation>
    <scope>NUCLEOTIDE SEQUENCE [LARGE SCALE GENOMIC DNA]</scope>
    <source>
        <strain evidence="2 3">DSM 27621</strain>
    </source>
</reference>
<feature type="domain" description="DUF4209" evidence="1">
    <location>
        <begin position="431"/>
        <end position="522"/>
    </location>
</feature>
<proteinExistence type="predicted"/>
<protein>
    <recommendedName>
        <fullName evidence="1">DUF4209 domain-containing protein</fullName>
    </recommendedName>
</protein>
<evidence type="ECO:0000313" key="2">
    <source>
        <dbReference type="EMBL" id="SHL66134.1"/>
    </source>
</evidence>
<dbReference type="InterPro" id="IPR025209">
    <property type="entry name" value="DUF4209"/>
</dbReference>
<dbReference type="Proteomes" id="UP000184069">
    <property type="component" value="Unassembled WGS sequence"/>
</dbReference>
<dbReference type="RefSeq" id="WP_073300337.1">
    <property type="nucleotide sequence ID" value="NZ_FRBM01000005.1"/>
</dbReference>
<evidence type="ECO:0000313" key="3">
    <source>
        <dbReference type="Proteomes" id="UP000184069"/>
    </source>
</evidence>
<sequence>MNELSEQIPKNEYSRELNITLFKLWRNNLGDKKINNLYQLVNCKLTDDSFKNLLEDTEFILPEIQIENIEISARINDIKFIIRDKDKLNSIKSAVDSYIRIYESSDELDYLIRALELIRKVKSIFKQDLKQLEEKILQVIFKLESSYYQLRLLSASINLLIQKVSSEKLKAYFIVKLEESFKINQYDNATHYIQALNKLGYFSNNQLKIETAVCLEKEADYYADQIDKDTLTYNPNILSTYLDALKLINKVAVDESFKTRLEKKIKDQQKKEVEIISMIGIASKSQLNIFQLIAEQNIEDFNSGFIFLIRHPVFDIGLIEKQANTPVYQQYFPESIQITNKGTVSGISNAEDYSVNQKREHYRNITISLIQEIKFIMDLDEQVSKDWVAEMINKCKSSFIPKDREYLFIEGIYNGFQNNFILASHLLIPQIENSLKSIIESNNRNTILLSEDIQNDNTLGGILSTKENGKMLDGICEKNLLLELNSFLIDGNSVNFRNKISHGLISPLEINYYGIYLWWLSLKMIVQAEEYFKIDK</sequence>
<organism evidence="2 3">
    <name type="scientific">Chryseobacterium contaminans</name>
    <dbReference type="NCBI Taxonomy" id="1423959"/>
    <lineage>
        <taxon>Bacteria</taxon>
        <taxon>Pseudomonadati</taxon>
        <taxon>Bacteroidota</taxon>
        <taxon>Flavobacteriia</taxon>
        <taxon>Flavobacteriales</taxon>
        <taxon>Weeksellaceae</taxon>
        <taxon>Chryseobacterium group</taxon>
        <taxon>Chryseobacterium</taxon>
    </lineage>
</organism>
<gene>
    <name evidence="2" type="ORF">SAMN05444407_105205</name>
</gene>
<dbReference type="EMBL" id="FRBM01000005">
    <property type="protein sequence ID" value="SHL66134.1"/>
    <property type="molecule type" value="Genomic_DNA"/>
</dbReference>